<dbReference type="InParanoid" id="W0RPX0"/>
<reference evidence="3 4" key="1">
    <citation type="journal article" date="2014" name="Genome Announc.">
        <title>Genome Sequence and Methylome of Soil Bacterium Gemmatirosa kalamazoonensis KBS708T, a Member of the Rarely Cultivated Gemmatimonadetes Phylum.</title>
        <authorList>
            <person name="Debruyn J.M."/>
            <person name="Radosevich M."/>
            <person name="Wommack K.E."/>
            <person name="Polson S.W."/>
            <person name="Hauser L.J."/>
            <person name="Fawaz M.N."/>
            <person name="Korlach J."/>
            <person name="Tsai Y.C."/>
        </authorList>
    </citation>
    <scope>NUCLEOTIDE SEQUENCE [LARGE SCALE GENOMIC DNA]</scope>
    <source>
        <strain evidence="3 4">KBS708</strain>
        <plasmid evidence="4">Plasmid 1</plasmid>
    </source>
</reference>
<sequence length="306" mass="33006">MDTRRIGSLDVSIVGVGCNNFGNKVDEAGTRAVVDAALDAGVTFFDTADIYAKGDSETFLGRALRGRRDRAVIATKFGHKSAGPLAGGRPETVRRAAVASLRRLGVLRIDLYQMHQPDPSVPIDETLGALRELVDAGAVREIGCSNFSAEQLRDAERAAAQAGVRFVSVQNEYSLFHREPEQEVLDACAELGVAFLPYYPLANGLLTGKYRRGRDVPQGTRLSGGRYADLLSPHNLDVVERLIAFAESRGHSLLELAVSWLLTHPTVASVIAGATRPEQVRANAAAAGWRLSDDERREIEAIVSSA</sequence>
<keyword evidence="3" id="KW-0614">Plasmid</keyword>
<dbReference type="InterPro" id="IPR050523">
    <property type="entry name" value="AKR_Detox_Biosynth"/>
</dbReference>
<evidence type="ECO:0000259" key="2">
    <source>
        <dbReference type="Pfam" id="PF00248"/>
    </source>
</evidence>
<dbReference type="PANTHER" id="PTHR43364:SF4">
    <property type="entry name" value="NAD(P)-LINKED OXIDOREDUCTASE SUPERFAMILY PROTEIN"/>
    <property type="match status" value="1"/>
</dbReference>
<dbReference type="InterPro" id="IPR020471">
    <property type="entry name" value="AKR"/>
</dbReference>
<dbReference type="SUPFAM" id="SSF51430">
    <property type="entry name" value="NAD(P)-linked oxidoreductase"/>
    <property type="match status" value="1"/>
</dbReference>
<dbReference type="CDD" id="cd19084">
    <property type="entry name" value="AKR_AKR11B1-like"/>
    <property type="match status" value="1"/>
</dbReference>
<dbReference type="AlphaFoldDB" id="W0RPX0"/>
<dbReference type="Pfam" id="PF00248">
    <property type="entry name" value="Aldo_ket_red"/>
    <property type="match status" value="1"/>
</dbReference>
<dbReference type="InterPro" id="IPR023210">
    <property type="entry name" value="NADP_OxRdtase_dom"/>
</dbReference>
<gene>
    <name evidence="3" type="ORF">J421_5514</name>
</gene>
<geneLocation type="plasmid" evidence="3 4">
    <name>1</name>
</geneLocation>
<dbReference type="PANTHER" id="PTHR43364">
    <property type="entry name" value="NADH-SPECIFIC METHYLGLYOXAL REDUCTASE-RELATED"/>
    <property type="match status" value="1"/>
</dbReference>
<dbReference type="PRINTS" id="PR00069">
    <property type="entry name" value="ALDKETRDTASE"/>
</dbReference>
<dbReference type="Proteomes" id="UP000019151">
    <property type="component" value="Plasmid 1"/>
</dbReference>
<dbReference type="FunFam" id="3.20.20.100:FF:000004">
    <property type="entry name" value="Oxidoreductase, aldo/keto reductase"/>
    <property type="match status" value="1"/>
</dbReference>
<organism evidence="3 4">
    <name type="scientific">Gemmatirosa kalamazoonensis</name>
    <dbReference type="NCBI Taxonomy" id="861299"/>
    <lineage>
        <taxon>Bacteria</taxon>
        <taxon>Pseudomonadati</taxon>
        <taxon>Gemmatimonadota</taxon>
        <taxon>Gemmatimonadia</taxon>
        <taxon>Gemmatimonadales</taxon>
        <taxon>Gemmatimonadaceae</taxon>
        <taxon>Gemmatirosa</taxon>
    </lineage>
</organism>
<dbReference type="Gene3D" id="3.20.20.100">
    <property type="entry name" value="NADP-dependent oxidoreductase domain"/>
    <property type="match status" value="1"/>
</dbReference>
<evidence type="ECO:0000256" key="1">
    <source>
        <dbReference type="ARBA" id="ARBA00023002"/>
    </source>
</evidence>
<accession>W0RPX0</accession>
<dbReference type="RefSeq" id="WP_025414359.1">
    <property type="nucleotide sequence ID" value="NZ_CP007129.1"/>
</dbReference>
<dbReference type="GO" id="GO:0005829">
    <property type="term" value="C:cytosol"/>
    <property type="evidence" value="ECO:0007669"/>
    <property type="project" value="UniProtKB-ARBA"/>
</dbReference>
<dbReference type="InterPro" id="IPR036812">
    <property type="entry name" value="NAD(P)_OxRdtase_dom_sf"/>
</dbReference>
<name>W0RPX0_9BACT</name>
<keyword evidence="1" id="KW-0560">Oxidoreductase</keyword>
<dbReference type="PATRIC" id="fig|861299.3.peg.5550"/>
<evidence type="ECO:0000313" key="4">
    <source>
        <dbReference type="Proteomes" id="UP000019151"/>
    </source>
</evidence>
<dbReference type="KEGG" id="gba:J421_5514"/>
<dbReference type="EMBL" id="CP007129">
    <property type="protein sequence ID" value="AHG93049.1"/>
    <property type="molecule type" value="Genomic_DNA"/>
</dbReference>
<dbReference type="FunCoup" id="W0RPX0">
    <property type="interactions" value="223"/>
</dbReference>
<proteinExistence type="predicted"/>
<dbReference type="HOGENOM" id="CLU_023205_2_0_0"/>
<evidence type="ECO:0000313" key="3">
    <source>
        <dbReference type="EMBL" id="AHG93049.1"/>
    </source>
</evidence>
<feature type="domain" description="NADP-dependent oxidoreductase" evidence="2">
    <location>
        <begin position="14"/>
        <end position="302"/>
    </location>
</feature>
<keyword evidence="4" id="KW-1185">Reference proteome</keyword>
<dbReference type="GO" id="GO:0016491">
    <property type="term" value="F:oxidoreductase activity"/>
    <property type="evidence" value="ECO:0007669"/>
    <property type="project" value="UniProtKB-KW"/>
</dbReference>
<protein>
    <submittedName>
        <fullName evidence="3">NADP-dependent oxidoreductase domain protein</fullName>
    </submittedName>
</protein>
<dbReference type="OrthoDB" id="9804790at2"/>